<protein>
    <submittedName>
        <fullName evidence="2">Conjugal transfer protein TraF</fullName>
    </submittedName>
</protein>
<dbReference type="InterPro" id="IPR032811">
    <property type="entry name" value="Put_conjugal_transfer"/>
</dbReference>
<sequence>MNKLRLSIAAALALSSTFSVAGSYGVEARGSAMGGTGVVAATYLTAPFYNPALTAIYRRNDDAGMLLPSIGLVYNDEDKLIDSIDALTSISSDAEAQAALDSMAGDDARLEFGGAVAFGIPNPYLAMNIFGKSYMEAFVAPNVATGEGSGLANAAASYFEVASVAVTEAGLSIAKYQTVLGQHMSFGISPKLQRVYSYAYAANAQNFDIYNILENDNAETTFNIDAGTMWFYGPVRIGVSGTNLISRDIESESVTTTGSTTKTFTYKIQPQYTVGAGLVFDYFTISADYDLTEDTRFDDFEDNTQWLRAGFELDIMRQLQIRGGYKRNMAYSDSEDTITAGVGLSPLGLFEMDVTVSYTNPDAMGGYINFLTTY</sequence>
<dbReference type="Pfam" id="PF13729">
    <property type="entry name" value="TraF_2"/>
    <property type="match status" value="1"/>
</dbReference>
<accession>A0A2U3B613</accession>
<comment type="caution">
    <text evidence="2">The sequence shown here is derived from an EMBL/GenBank/DDBJ whole genome shotgun (WGS) entry which is preliminary data.</text>
</comment>
<reference evidence="2 3" key="1">
    <citation type="submission" date="2018-05" db="EMBL/GenBank/DDBJ databases">
        <title>Vibrio limimaris sp. nov., isolated from marine sediment.</title>
        <authorList>
            <person name="Li C.-M."/>
        </authorList>
    </citation>
    <scope>NUCLEOTIDE SEQUENCE [LARGE SCALE GENOMIC DNA]</scope>
    <source>
        <strain evidence="2 3">E4404</strain>
    </source>
</reference>
<organism evidence="2 3">
    <name type="scientific">Vibrio albus</name>
    <dbReference type="NCBI Taxonomy" id="2200953"/>
    <lineage>
        <taxon>Bacteria</taxon>
        <taxon>Pseudomonadati</taxon>
        <taxon>Pseudomonadota</taxon>
        <taxon>Gammaproteobacteria</taxon>
        <taxon>Vibrionales</taxon>
        <taxon>Vibrionaceae</taxon>
        <taxon>Vibrio</taxon>
    </lineage>
</organism>
<evidence type="ECO:0000313" key="3">
    <source>
        <dbReference type="Proteomes" id="UP000245362"/>
    </source>
</evidence>
<evidence type="ECO:0000256" key="1">
    <source>
        <dbReference type="SAM" id="SignalP"/>
    </source>
</evidence>
<dbReference type="Gene3D" id="2.40.160.60">
    <property type="entry name" value="Outer membrane protein transport protein (OMPP1/FadL/TodX)"/>
    <property type="match status" value="1"/>
</dbReference>
<feature type="signal peptide" evidence="1">
    <location>
        <begin position="1"/>
        <end position="21"/>
    </location>
</feature>
<dbReference type="OrthoDB" id="6077588at2"/>
<name>A0A2U3B613_9VIBR</name>
<keyword evidence="1" id="KW-0732">Signal</keyword>
<evidence type="ECO:0000313" key="2">
    <source>
        <dbReference type="EMBL" id="PWI32230.1"/>
    </source>
</evidence>
<dbReference type="Proteomes" id="UP000245362">
    <property type="component" value="Unassembled WGS sequence"/>
</dbReference>
<feature type="chain" id="PRO_5015583315" evidence="1">
    <location>
        <begin position="22"/>
        <end position="374"/>
    </location>
</feature>
<keyword evidence="3" id="KW-1185">Reference proteome</keyword>
<dbReference type="RefSeq" id="WP_109320755.1">
    <property type="nucleotide sequence ID" value="NZ_QFWT01000010.1"/>
</dbReference>
<gene>
    <name evidence="2" type="ORF">DI392_16265</name>
</gene>
<dbReference type="EMBL" id="QFWT01000010">
    <property type="protein sequence ID" value="PWI32230.1"/>
    <property type="molecule type" value="Genomic_DNA"/>
</dbReference>
<proteinExistence type="predicted"/>
<dbReference type="AlphaFoldDB" id="A0A2U3B613"/>